<dbReference type="GO" id="GO:0006915">
    <property type="term" value="P:apoptotic process"/>
    <property type="evidence" value="ECO:0007669"/>
    <property type="project" value="UniProtKB-KW"/>
</dbReference>
<sequence>MSTTKRALLIASPFGGLQGPLNDVNRMTELLQAFRFDITQCCGKDATRDGIRTSWQNIIDKSSSGDTVVIYYSGHGGLVETRQNLETEDKRVCQSPNQYQFLVPFDFNETTDEDFKGILDIEIAHMLRDTTDKSTNVTIILDCCHSGRMARDETHGDNATPKQLLEVQHHDIVKWVETLKQKGYLGGDTAIEGNQDAVRIAASATKETAWEYFKNGQWGGIMTEALVRAMEETDGQDISWRTLLIRVRELVQVDFPQQHPRAEGPDTRVCFELTQKSSEAFFITIEEETAVLQAGRVAGVREGNKYIIMPFGSTKIDNRNQIAKATVTHIIGFKALVDLEFESVGGSLPENGALAFLCQEALYEWPFILPEGLPGLADAVKGSKFLRRYNHQKDPSHLAEFQQEAGRITLHTQKGVQIASRQILDNQITSATGFAEIIRDAEILAKAQHLLRLRCENPQEVLNHGLKVEFGTVHQGNSGRPIEQDGSGFITEGDRICVSLHNTGKDIVYVSVFDVNVAGKISLLSTSSPMGILLQSGESYTLGKSQFGDVLKGMQTAWPKSVPRSKRVDERLILVLSNAEVDLRHLATSAESANRLATLTSRRSSLESLEEVTYHIASGAKRDVIHEARESPMQFDIYDIPFSMVSVTEGESEQRSIPAVQLPAPEMRTGWETIPVHPSHAAEKGIFGAGLRAFEGIPPCVWVVNRHNEDITVVVSKYRPNRLLSGFGLSASSTGGGANYSTTTFLSPATTKTLASSSDDSTSSMGVFPLWTRKGGFGVISIFTGAEKKLFIENDRIPIGATAYFTNKPDLTIVGYKENQINIPLPESSESGGAGSGLRLLSLDGGGIRGICSLTILDAIMKEINKGRQSKKLPKECFDLAGGTSTGGLIALLLFRLELDTEKAINVYTTMAKNVFSPRLPKLLGGYNLHEWGKLGYYIGNPYLRFKSLILPSYFSDYYLKTAIDKVMEDKNESGQSELLKPGTTPMFMCATSTHHECAKLFRSYVPLSGIEDKFAHITVRDAALATSAAPTYLPKVKVMEEEFWDGGLLNNNPINQVWDARYELDQTIERKPVPNPPKVSCIVSIGTGRDKMPVQQPGYGYLNTVSTVVSYATNTEAKHQDFDHKIKMLNSRSGGEEIPYFRFNVELEQEISLDDWQSMSTLKAITEKQLRTKEWDKLIQECANSLEPKS</sequence>
<dbReference type="GeneID" id="70223653"/>
<dbReference type="RefSeq" id="XP_046045682.1">
    <property type="nucleotide sequence ID" value="XM_046193699.1"/>
</dbReference>
<dbReference type="Proteomes" id="UP000720189">
    <property type="component" value="Unassembled WGS sequence"/>
</dbReference>
<dbReference type="PROSITE" id="PS51635">
    <property type="entry name" value="PNPLA"/>
    <property type="match status" value="1"/>
</dbReference>
<keyword evidence="2 7" id="KW-0378">Hydrolase</keyword>
<dbReference type="PANTHER" id="PTHR24185">
    <property type="entry name" value="CALCIUM-INDEPENDENT PHOSPHOLIPASE A2-GAMMA"/>
    <property type="match status" value="1"/>
</dbReference>
<evidence type="ECO:0000256" key="4">
    <source>
        <dbReference type="ARBA" id="ARBA00022963"/>
    </source>
</evidence>
<keyword evidence="5 7" id="KW-0443">Lipid metabolism</keyword>
<evidence type="ECO:0000256" key="7">
    <source>
        <dbReference type="PROSITE-ProRule" id="PRU01161"/>
    </source>
</evidence>
<gene>
    <name evidence="9" type="ORF">BKA55DRAFT_578352</name>
</gene>
<evidence type="ECO:0000313" key="9">
    <source>
        <dbReference type="EMBL" id="KAH7237823.1"/>
    </source>
</evidence>
<organism evidence="9 10">
    <name type="scientific">Fusarium redolens</name>
    <dbReference type="NCBI Taxonomy" id="48865"/>
    <lineage>
        <taxon>Eukaryota</taxon>
        <taxon>Fungi</taxon>
        <taxon>Dikarya</taxon>
        <taxon>Ascomycota</taxon>
        <taxon>Pezizomycotina</taxon>
        <taxon>Sordariomycetes</taxon>
        <taxon>Hypocreomycetidae</taxon>
        <taxon>Hypocreales</taxon>
        <taxon>Nectriaceae</taxon>
        <taxon>Fusarium</taxon>
        <taxon>Fusarium redolens species complex</taxon>
    </lineage>
</organism>
<dbReference type="SUPFAM" id="SSF52129">
    <property type="entry name" value="Caspase-like"/>
    <property type="match status" value="1"/>
</dbReference>
<feature type="domain" description="PNPLA" evidence="8">
    <location>
        <begin position="841"/>
        <end position="1059"/>
    </location>
</feature>
<evidence type="ECO:0000256" key="6">
    <source>
        <dbReference type="ARBA" id="ARBA00023145"/>
    </source>
</evidence>
<dbReference type="PANTHER" id="PTHR24185:SF1">
    <property type="entry name" value="CALCIUM-INDEPENDENT PHOSPHOLIPASE A2-GAMMA"/>
    <property type="match status" value="1"/>
</dbReference>
<proteinExistence type="predicted"/>
<evidence type="ECO:0000256" key="3">
    <source>
        <dbReference type="ARBA" id="ARBA00022807"/>
    </source>
</evidence>
<dbReference type="Gene3D" id="3.40.1090.10">
    <property type="entry name" value="Cytosolic phospholipase A2 catalytic domain"/>
    <property type="match status" value="1"/>
</dbReference>
<dbReference type="InterPro" id="IPR002641">
    <property type="entry name" value="PNPLA_dom"/>
</dbReference>
<feature type="short sequence motif" description="GXGXXG" evidence="7">
    <location>
        <begin position="845"/>
        <end position="850"/>
    </location>
</feature>
<evidence type="ECO:0000259" key="8">
    <source>
        <dbReference type="PROSITE" id="PS51635"/>
    </source>
</evidence>
<reference evidence="9" key="1">
    <citation type="journal article" date="2021" name="Nat. Commun.">
        <title>Genetic determinants of endophytism in the Arabidopsis root mycobiome.</title>
        <authorList>
            <person name="Mesny F."/>
            <person name="Miyauchi S."/>
            <person name="Thiergart T."/>
            <person name="Pickel B."/>
            <person name="Atanasova L."/>
            <person name="Karlsson M."/>
            <person name="Huettel B."/>
            <person name="Barry K.W."/>
            <person name="Haridas S."/>
            <person name="Chen C."/>
            <person name="Bauer D."/>
            <person name="Andreopoulos W."/>
            <person name="Pangilinan J."/>
            <person name="LaButti K."/>
            <person name="Riley R."/>
            <person name="Lipzen A."/>
            <person name="Clum A."/>
            <person name="Drula E."/>
            <person name="Henrissat B."/>
            <person name="Kohler A."/>
            <person name="Grigoriev I.V."/>
            <person name="Martin F.M."/>
            <person name="Hacquard S."/>
        </authorList>
    </citation>
    <scope>NUCLEOTIDE SEQUENCE</scope>
    <source>
        <strain evidence="9">MPI-CAGE-AT-0023</strain>
    </source>
</reference>
<dbReference type="SUPFAM" id="SSF52151">
    <property type="entry name" value="FabD/lysophospholipase-like"/>
    <property type="match status" value="1"/>
</dbReference>
<dbReference type="OrthoDB" id="3223806at2759"/>
<dbReference type="GO" id="GO:0004197">
    <property type="term" value="F:cysteine-type endopeptidase activity"/>
    <property type="evidence" value="ECO:0007669"/>
    <property type="project" value="InterPro"/>
</dbReference>
<dbReference type="AlphaFoldDB" id="A0A9P9JUU1"/>
<evidence type="ECO:0000313" key="10">
    <source>
        <dbReference type="Proteomes" id="UP000720189"/>
    </source>
</evidence>
<feature type="active site" description="Proton acceptor" evidence="7">
    <location>
        <position position="1046"/>
    </location>
</feature>
<dbReference type="GO" id="GO:0016042">
    <property type="term" value="P:lipid catabolic process"/>
    <property type="evidence" value="ECO:0007669"/>
    <property type="project" value="UniProtKB-UniRule"/>
</dbReference>
<dbReference type="InterPro" id="IPR016035">
    <property type="entry name" value="Acyl_Trfase/lysoPLipase"/>
</dbReference>
<name>A0A9P9JUU1_FUSRE</name>
<comment type="caution">
    <text evidence="9">The sequence shown here is derived from an EMBL/GenBank/DDBJ whole genome shotgun (WGS) entry which is preliminary data.</text>
</comment>
<dbReference type="Gene3D" id="3.40.50.1460">
    <property type="match status" value="1"/>
</dbReference>
<dbReference type="InterPro" id="IPR029030">
    <property type="entry name" value="Caspase-like_dom_sf"/>
</dbReference>
<protein>
    <recommendedName>
        <fullName evidence="8">PNPLA domain-containing protein</fullName>
    </recommendedName>
</protein>
<feature type="short sequence motif" description="GXSXG" evidence="7">
    <location>
        <begin position="883"/>
        <end position="887"/>
    </location>
</feature>
<evidence type="ECO:0000256" key="5">
    <source>
        <dbReference type="ARBA" id="ARBA00023098"/>
    </source>
</evidence>
<dbReference type="GO" id="GO:0047499">
    <property type="term" value="F:calcium-independent phospholipase A2 activity"/>
    <property type="evidence" value="ECO:0007669"/>
    <property type="project" value="TreeGrafter"/>
</dbReference>
<dbReference type="GO" id="GO:0006508">
    <property type="term" value="P:proteolysis"/>
    <property type="evidence" value="ECO:0007669"/>
    <property type="project" value="InterPro"/>
</dbReference>
<keyword evidence="3" id="KW-0788">Thiol protease</keyword>
<evidence type="ECO:0000256" key="2">
    <source>
        <dbReference type="ARBA" id="ARBA00022801"/>
    </source>
</evidence>
<feature type="short sequence motif" description="DGA/G" evidence="7">
    <location>
        <begin position="1046"/>
        <end position="1048"/>
    </location>
</feature>
<accession>A0A9P9JUU1</accession>
<keyword evidence="10" id="KW-1185">Reference proteome</keyword>
<dbReference type="InterPro" id="IPR011600">
    <property type="entry name" value="Pept_C14_caspase"/>
</dbReference>
<dbReference type="GO" id="GO:0016020">
    <property type="term" value="C:membrane"/>
    <property type="evidence" value="ECO:0007669"/>
    <property type="project" value="TreeGrafter"/>
</dbReference>
<keyword evidence="1" id="KW-0053">Apoptosis</keyword>
<dbReference type="EMBL" id="JAGMUX010000015">
    <property type="protein sequence ID" value="KAH7237823.1"/>
    <property type="molecule type" value="Genomic_DNA"/>
</dbReference>
<evidence type="ECO:0000256" key="1">
    <source>
        <dbReference type="ARBA" id="ARBA00022703"/>
    </source>
</evidence>
<dbReference type="Pfam" id="PF00656">
    <property type="entry name" value="Peptidase_C14"/>
    <property type="match status" value="1"/>
</dbReference>
<keyword evidence="4 7" id="KW-0442">Lipid degradation</keyword>
<dbReference type="Pfam" id="PF01734">
    <property type="entry name" value="Patatin"/>
    <property type="match status" value="1"/>
</dbReference>
<keyword evidence="3" id="KW-0645">Protease</keyword>
<feature type="active site" description="Nucleophile" evidence="7">
    <location>
        <position position="885"/>
    </location>
</feature>
<dbReference type="GO" id="GO:0046486">
    <property type="term" value="P:glycerolipid metabolic process"/>
    <property type="evidence" value="ECO:0007669"/>
    <property type="project" value="UniProtKB-ARBA"/>
</dbReference>
<dbReference type="GO" id="GO:0019369">
    <property type="term" value="P:arachidonate metabolic process"/>
    <property type="evidence" value="ECO:0007669"/>
    <property type="project" value="TreeGrafter"/>
</dbReference>
<keyword evidence="6" id="KW-0865">Zymogen</keyword>